<accession>A0A7H1RWZ3</accession>
<dbReference type="KEGG" id="gza:IC807_03685"/>
<dbReference type="RefSeq" id="WP_081212924.1">
    <property type="nucleotide sequence ID" value="NZ_CP061470.1"/>
</dbReference>
<keyword evidence="5" id="KW-1185">Reference proteome</keyword>
<evidence type="ECO:0000313" key="5">
    <source>
        <dbReference type="Proteomes" id="UP000516388"/>
    </source>
</evidence>
<proteinExistence type="predicted"/>
<dbReference type="PANTHER" id="PTHR43479:SF21">
    <property type="entry name" value="TRANSCRIPTIONAL REGULATOR, TETR FAMILY"/>
    <property type="match status" value="1"/>
</dbReference>
<evidence type="ECO:0000313" key="4">
    <source>
        <dbReference type="EMBL" id="QNU18782.1"/>
    </source>
</evidence>
<sequence length="195" mass="23065">MNGFARRTEQKKQAIKQAVLELLQKIRDPREVTIQEIAKQAHVSPVTIYNYFGSKENLIRETLLDDVVRQVDEYEAFLKQAGSFEEKVKHTIFQEVKLFKEGWADVMLRWMQEDEEFRRSIELLNETRVLPLVVDMIREAQKKGEVDPRLSIEALLLYLNGWRELSEKIPASLYNERLVEDMVRLFFYGIKGETR</sequence>
<dbReference type="InterPro" id="IPR001647">
    <property type="entry name" value="HTH_TetR"/>
</dbReference>
<gene>
    <name evidence="4" type="ORF">IC807_03685</name>
</gene>
<dbReference type="AlphaFoldDB" id="A0A7H1RWZ3"/>
<evidence type="ECO:0000256" key="1">
    <source>
        <dbReference type="ARBA" id="ARBA00023125"/>
    </source>
</evidence>
<dbReference type="SUPFAM" id="SSF48498">
    <property type="entry name" value="Tetracyclin repressor-like, C-terminal domain"/>
    <property type="match status" value="1"/>
</dbReference>
<name>A0A7H1RWZ3_9BACL</name>
<organism evidence="4 5">
    <name type="scientific">Geobacillus zalihae</name>
    <dbReference type="NCBI Taxonomy" id="213419"/>
    <lineage>
        <taxon>Bacteria</taxon>
        <taxon>Bacillati</taxon>
        <taxon>Bacillota</taxon>
        <taxon>Bacilli</taxon>
        <taxon>Bacillales</taxon>
        <taxon>Anoxybacillaceae</taxon>
        <taxon>Geobacillus</taxon>
    </lineage>
</organism>
<dbReference type="InterPro" id="IPR036271">
    <property type="entry name" value="Tet_transcr_reg_TetR-rel_C_sf"/>
</dbReference>
<evidence type="ECO:0000256" key="2">
    <source>
        <dbReference type="PROSITE-ProRule" id="PRU00335"/>
    </source>
</evidence>
<dbReference type="EMBL" id="CP061470">
    <property type="protein sequence ID" value="QNU18782.1"/>
    <property type="molecule type" value="Genomic_DNA"/>
</dbReference>
<dbReference type="Gene3D" id="1.10.357.10">
    <property type="entry name" value="Tetracycline Repressor, domain 2"/>
    <property type="match status" value="1"/>
</dbReference>
<dbReference type="GO" id="GO:0003677">
    <property type="term" value="F:DNA binding"/>
    <property type="evidence" value="ECO:0007669"/>
    <property type="project" value="UniProtKB-UniRule"/>
</dbReference>
<dbReference type="Pfam" id="PF00440">
    <property type="entry name" value="TetR_N"/>
    <property type="match status" value="1"/>
</dbReference>
<evidence type="ECO:0000259" key="3">
    <source>
        <dbReference type="PROSITE" id="PS50977"/>
    </source>
</evidence>
<reference evidence="4 5" key="1">
    <citation type="submission" date="2020-09" db="EMBL/GenBank/DDBJ databases">
        <title>Complete Geobacillus genomes through the use of hybrid genome assembly.</title>
        <authorList>
            <person name="Vera D.L."/>
            <person name="Venkateswaran K."/>
            <person name="Singh N.K."/>
            <person name="Landry K."/>
        </authorList>
    </citation>
    <scope>NUCLEOTIDE SEQUENCE [LARGE SCALE GENOMIC DNA]</scope>
    <source>
        <strain evidence="4 5">SURF-189</strain>
    </source>
</reference>
<feature type="domain" description="HTH tetR-type" evidence="3">
    <location>
        <begin position="9"/>
        <end position="70"/>
    </location>
</feature>
<dbReference type="PANTHER" id="PTHR43479">
    <property type="entry name" value="ACREF/ENVCD OPERON REPRESSOR-RELATED"/>
    <property type="match status" value="1"/>
</dbReference>
<dbReference type="Proteomes" id="UP000516388">
    <property type="component" value="Chromosome"/>
</dbReference>
<feature type="DNA-binding region" description="H-T-H motif" evidence="2">
    <location>
        <begin position="33"/>
        <end position="52"/>
    </location>
</feature>
<dbReference type="InterPro" id="IPR009057">
    <property type="entry name" value="Homeodomain-like_sf"/>
</dbReference>
<keyword evidence="1 2" id="KW-0238">DNA-binding</keyword>
<dbReference type="PROSITE" id="PS50977">
    <property type="entry name" value="HTH_TETR_2"/>
    <property type="match status" value="1"/>
</dbReference>
<dbReference type="SUPFAM" id="SSF46689">
    <property type="entry name" value="Homeodomain-like"/>
    <property type="match status" value="1"/>
</dbReference>
<protein>
    <submittedName>
        <fullName evidence="4">TetR/AcrR family transcriptional regulator</fullName>
    </submittedName>
</protein>
<dbReference type="InterPro" id="IPR050624">
    <property type="entry name" value="HTH-type_Tx_Regulator"/>
</dbReference>